<keyword evidence="3" id="KW-1185">Reference proteome</keyword>
<proteinExistence type="predicted"/>
<dbReference type="WBParaSite" id="TCLT_0000194101-mRNA-1">
    <property type="protein sequence ID" value="TCLT_0000194101-mRNA-1"/>
    <property type="gene ID" value="TCLT_0000194101"/>
</dbReference>
<evidence type="ECO:0000313" key="4">
    <source>
        <dbReference type="WBParaSite" id="TCLT_0000194101-mRNA-1"/>
    </source>
</evidence>
<evidence type="ECO:0000313" key="2">
    <source>
        <dbReference type="EMBL" id="VDM97648.1"/>
    </source>
</evidence>
<reference evidence="4" key="1">
    <citation type="submission" date="2017-02" db="UniProtKB">
        <authorList>
            <consortium name="WormBaseParasite"/>
        </authorList>
    </citation>
    <scope>IDENTIFICATION</scope>
</reference>
<dbReference type="AlphaFoldDB" id="A0A0N5CP12"/>
<reference evidence="2 3" key="2">
    <citation type="submission" date="2018-11" db="EMBL/GenBank/DDBJ databases">
        <authorList>
            <consortium name="Pathogen Informatics"/>
        </authorList>
    </citation>
    <scope>NUCLEOTIDE SEQUENCE [LARGE SCALE GENOMIC DNA]</scope>
</reference>
<accession>A0A0N5CP12</accession>
<gene>
    <name evidence="2" type="ORF">TCLT_LOCUS1942</name>
</gene>
<dbReference type="Proteomes" id="UP000276776">
    <property type="component" value="Unassembled WGS sequence"/>
</dbReference>
<feature type="region of interest" description="Disordered" evidence="1">
    <location>
        <begin position="53"/>
        <end position="73"/>
    </location>
</feature>
<evidence type="ECO:0000313" key="3">
    <source>
        <dbReference type="Proteomes" id="UP000276776"/>
    </source>
</evidence>
<organism evidence="4">
    <name type="scientific">Thelazia callipaeda</name>
    <name type="common">Oriental eyeworm</name>
    <name type="synonym">Parasitic nematode</name>
    <dbReference type="NCBI Taxonomy" id="103827"/>
    <lineage>
        <taxon>Eukaryota</taxon>
        <taxon>Metazoa</taxon>
        <taxon>Ecdysozoa</taxon>
        <taxon>Nematoda</taxon>
        <taxon>Chromadorea</taxon>
        <taxon>Rhabditida</taxon>
        <taxon>Spirurina</taxon>
        <taxon>Spiruromorpha</taxon>
        <taxon>Thelazioidea</taxon>
        <taxon>Thelaziidae</taxon>
        <taxon>Thelazia</taxon>
    </lineage>
</organism>
<name>A0A0N5CP12_THECL</name>
<sequence>MADGRRGRIFGRDVLASVRLTSISLPTAVTPWLKLSSFHCFSRDGKMHLLQKERLTGRSTADGPQLKGKGKQK</sequence>
<protein>
    <submittedName>
        <fullName evidence="2 4">Uncharacterized protein</fullName>
    </submittedName>
</protein>
<dbReference type="EMBL" id="UYYF01000315">
    <property type="protein sequence ID" value="VDM97648.1"/>
    <property type="molecule type" value="Genomic_DNA"/>
</dbReference>
<evidence type="ECO:0000256" key="1">
    <source>
        <dbReference type="SAM" id="MobiDB-lite"/>
    </source>
</evidence>